<dbReference type="CDD" id="cd00093">
    <property type="entry name" value="HTH_XRE"/>
    <property type="match status" value="1"/>
</dbReference>
<dbReference type="InterPro" id="IPR010982">
    <property type="entry name" value="Lambda_DNA-bd_dom_sf"/>
</dbReference>
<dbReference type="SUPFAM" id="SSF47413">
    <property type="entry name" value="lambda repressor-like DNA-binding domains"/>
    <property type="match status" value="1"/>
</dbReference>
<proteinExistence type="predicted"/>
<dbReference type="Pfam" id="PF18768">
    <property type="entry name" value="RNPP_C"/>
    <property type="match status" value="1"/>
</dbReference>
<dbReference type="SMART" id="SM00530">
    <property type="entry name" value="HTH_XRE"/>
    <property type="match status" value="1"/>
</dbReference>
<dbReference type="InterPro" id="IPR011990">
    <property type="entry name" value="TPR-like_helical_dom_sf"/>
</dbReference>
<dbReference type="InterPro" id="IPR001387">
    <property type="entry name" value="Cro/C1-type_HTH"/>
</dbReference>
<dbReference type="SUPFAM" id="SSF48452">
    <property type="entry name" value="TPR-like"/>
    <property type="match status" value="1"/>
</dbReference>
<dbReference type="Gene3D" id="1.25.40.10">
    <property type="entry name" value="Tetratricopeptide repeat domain"/>
    <property type="match status" value="1"/>
</dbReference>
<comment type="caution">
    <text evidence="2">The sequence shown here is derived from an EMBL/GenBank/DDBJ whole genome shotgun (WGS) entry which is preliminary data.</text>
</comment>
<keyword evidence="3" id="KW-1185">Reference proteome</keyword>
<accession>A0ABT6R4I7</accession>
<name>A0ABT6R4I7_9BACL</name>
<dbReference type="PANTHER" id="PTHR37038">
    <property type="entry name" value="TRANSCRIPTIONAL REGULATOR-RELATED"/>
    <property type="match status" value="1"/>
</dbReference>
<dbReference type="PROSITE" id="PS50943">
    <property type="entry name" value="HTH_CROC1"/>
    <property type="match status" value="1"/>
</dbReference>
<organism evidence="2 3">
    <name type="scientific">Exiguobacterium antarcticum</name>
    <dbReference type="NCBI Taxonomy" id="132920"/>
    <lineage>
        <taxon>Bacteria</taxon>
        <taxon>Bacillati</taxon>
        <taxon>Bacillota</taxon>
        <taxon>Bacilli</taxon>
        <taxon>Bacillales</taxon>
        <taxon>Bacillales Family XII. Incertae Sedis</taxon>
        <taxon>Exiguobacterium</taxon>
    </lineage>
</organism>
<evidence type="ECO:0000313" key="2">
    <source>
        <dbReference type="EMBL" id="MDI3235846.1"/>
    </source>
</evidence>
<dbReference type="Proteomes" id="UP001243286">
    <property type="component" value="Unassembled WGS sequence"/>
</dbReference>
<evidence type="ECO:0000313" key="3">
    <source>
        <dbReference type="Proteomes" id="UP001243286"/>
    </source>
</evidence>
<dbReference type="Pfam" id="PF01381">
    <property type="entry name" value="HTH_3"/>
    <property type="match status" value="1"/>
</dbReference>
<feature type="domain" description="HTH cro/C1-type" evidence="1">
    <location>
        <begin position="13"/>
        <end position="66"/>
    </location>
</feature>
<dbReference type="Gene3D" id="1.10.260.40">
    <property type="entry name" value="lambda repressor-like DNA-binding domains"/>
    <property type="match status" value="1"/>
</dbReference>
<gene>
    <name evidence="2" type="ORF">QK289_12575</name>
</gene>
<evidence type="ECO:0000259" key="1">
    <source>
        <dbReference type="PROSITE" id="PS50943"/>
    </source>
</evidence>
<reference evidence="2 3" key="1">
    <citation type="submission" date="2023-04" db="EMBL/GenBank/DDBJ databases">
        <title>Antarctic isolates genomes.</title>
        <authorList>
            <person name="Dimov S.G."/>
        </authorList>
    </citation>
    <scope>NUCLEOTIDE SEQUENCE [LARGE SCALE GENOMIC DNA]</scope>
    <source>
        <strain evidence="2 3">AL19</strain>
    </source>
</reference>
<protein>
    <submittedName>
        <fullName evidence="2">Helix-turn-helix domain-containing protein</fullName>
    </submittedName>
</protein>
<dbReference type="EMBL" id="JASBQV010000022">
    <property type="protein sequence ID" value="MDI3235846.1"/>
    <property type="molecule type" value="Genomic_DNA"/>
</dbReference>
<dbReference type="RefSeq" id="WP_282356845.1">
    <property type="nucleotide sequence ID" value="NZ_JASBQV010000022.1"/>
</dbReference>
<sequence>MNQFTSPQIGLALRRLRKKHNLTQKDLANGICSQAEISKIESGTHSPTVDLLYALSRRLQVPITVFLDRTEQYDSLRTLDDSLLMKFRNLKYKEIYSETRYILETLHLTEEASLLYKYYFHLSSYRLKKIDFRTCIVELQKLSDFYSTAYYSPKMLIRLKSAIATIYYENKSFKRGITVYQELLKLNFDNDELMIDRIRILYNFSKILLDMNEISEALIYIEEGIHDSLRFKDMSLLGQLLFQKASALEFSYADITKIKDAYTKAYLLFDLLGMEEYKEIIVSDKIQYIQLKS</sequence>
<dbReference type="PANTHER" id="PTHR37038:SF14">
    <property type="entry name" value="TRANSCRIPTIONAL ACTIVATOR"/>
    <property type="match status" value="1"/>
</dbReference>
<dbReference type="InterPro" id="IPR041315">
    <property type="entry name" value="PlcR_TPR"/>
</dbReference>
<dbReference type="InterPro" id="IPR053163">
    <property type="entry name" value="HTH-type_regulator_Rgg"/>
</dbReference>